<reference evidence="1" key="1">
    <citation type="submission" date="2019-11" db="EMBL/GenBank/DDBJ databases">
        <title>Epiphytic Pseudomonas syringae from cherry orchards.</title>
        <authorList>
            <person name="Hulin M.T."/>
        </authorList>
    </citation>
    <scope>NUCLEOTIDE SEQUENCE</scope>
    <source>
        <strain evidence="1">PA-2-5E</strain>
    </source>
</reference>
<proteinExistence type="predicted"/>
<comment type="caution">
    <text evidence="1">The sequence shown here is derived from an EMBL/GenBank/DDBJ whole genome shotgun (WGS) entry which is preliminary data.</text>
</comment>
<accession>A0A9Q4FGN9</accession>
<organism evidence="1 2">
    <name type="scientific">Pseudomonas syringae</name>
    <dbReference type="NCBI Taxonomy" id="317"/>
    <lineage>
        <taxon>Bacteria</taxon>
        <taxon>Pseudomonadati</taxon>
        <taxon>Pseudomonadota</taxon>
        <taxon>Gammaproteobacteria</taxon>
        <taxon>Pseudomonadales</taxon>
        <taxon>Pseudomonadaceae</taxon>
        <taxon>Pseudomonas</taxon>
    </lineage>
</organism>
<dbReference type="EMBL" id="WKAE01000045">
    <property type="protein sequence ID" value="MCF5628959.1"/>
    <property type="molecule type" value="Genomic_DNA"/>
</dbReference>
<dbReference type="AntiFam" id="ANF00261">
    <property type="entry name" value="Protein of unknown function (DUF1534)"/>
</dbReference>
<dbReference type="Proteomes" id="UP000814010">
    <property type="component" value="Unassembled WGS sequence"/>
</dbReference>
<sequence>MKQRLGCPLDLPGHLSFLTLQRGNAFHDALRRKEDAERK</sequence>
<name>A0A9Q4FGN9_PSESX</name>
<dbReference type="AlphaFoldDB" id="A0A9Q4FGN9"/>
<evidence type="ECO:0000313" key="2">
    <source>
        <dbReference type="Proteomes" id="UP000814010"/>
    </source>
</evidence>
<gene>
    <name evidence="1" type="ORF">GIV53_06465</name>
</gene>
<evidence type="ECO:0000313" key="1">
    <source>
        <dbReference type="EMBL" id="MCF5628959.1"/>
    </source>
</evidence>
<protein>
    <submittedName>
        <fullName evidence="1">DUF1534 domain-containing protein</fullName>
    </submittedName>
</protein>